<dbReference type="RefSeq" id="WP_135281125.1">
    <property type="nucleotide sequence ID" value="NZ_SRIO01000004.1"/>
</dbReference>
<dbReference type="EMBL" id="SRIO01000004">
    <property type="protein sequence ID" value="TFZ83245.1"/>
    <property type="molecule type" value="Genomic_DNA"/>
</dbReference>
<dbReference type="PANTHER" id="PTHR30160:SF21">
    <property type="entry name" value="LIPOPOLYSACCHARIDE CORE HEPTOSYLTRANSFERASE OPSX"/>
    <property type="match status" value="1"/>
</dbReference>
<dbReference type="InterPro" id="IPR051199">
    <property type="entry name" value="LPS_LOS_Heptosyltrfase"/>
</dbReference>
<comment type="similarity">
    <text evidence="3">Belongs to the glycosyltransferase 9 family.</text>
</comment>
<sequence>MSVPESICLLRLSALGDVTHMLPIVHTLRRHWPQTRLTWVIGKFEARLVGDLPDVEFITFDKRAGWRGYHDLHRQLAGRHFDVACIMQVALRANLASLAVRAPVRIGFDRARAKDGHGLFVNQRIMPGPGEHVIEGFFGFLRAAGLSAREWCWDLPIPDEARNWAAAQCPPDRPVLLLSPCSSHPQRNWRAEHYAHVADHAARRHGLRVILCGGPSPAERAMGDAITAAITGEPPLDLIGKDTLKRFLALLERACALISPDSGPAHMAICTGTPVIGLYAASNPVRSGPYNSRQWCVDRYDAAARKFLGKPAAALPWGRKLEFPGVMDLIEPEAVTERLDALMAWRTAQGEA</sequence>
<name>A0A4Z0FBA1_9GAMM</name>
<dbReference type="Proteomes" id="UP000297890">
    <property type="component" value="Unassembled WGS sequence"/>
</dbReference>
<reference evidence="4 5" key="1">
    <citation type="journal article" date="2019" name="ISME J.">
        <title>Candidatus Macondimonas diazotrophica, a novel gammaproteobacterial genus dominating crude-oil-contaminated coastal sediments.</title>
        <authorList>
            <person name="Karthikeyan S."/>
            <person name="Konstantinidis K."/>
        </authorList>
    </citation>
    <scope>NUCLEOTIDE SEQUENCE [LARGE SCALE GENOMIC DNA]</scope>
    <source>
        <strain evidence="4 5">KTK01</strain>
    </source>
</reference>
<dbReference type="GO" id="GO:0005829">
    <property type="term" value="C:cytosol"/>
    <property type="evidence" value="ECO:0007669"/>
    <property type="project" value="TreeGrafter"/>
</dbReference>
<dbReference type="GO" id="GO:0008713">
    <property type="term" value="F:ADP-heptose-lipopolysaccharide heptosyltransferase activity"/>
    <property type="evidence" value="ECO:0007669"/>
    <property type="project" value="TreeGrafter"/>
</dbReference>
<dbReference type="SUPFAM" id="SSF53756">
    <property type="entry name" value="UDP-Glycosyltransferase/glycogen phosphorylase"/>
    <property type="match status" value="1"/>
</dbReference>
<protein>
    <submittedName>
        <fullName evidence="4">Lipopolysaccharide heptosyltransferase family protein</fullName>
    </submittedName>
</protein>
<accession>A0A4Z0FBA1</accession>
<keyword evidence="5" id="KW-1185">Reference proteome</keyword>
<dbReference type="Gene3D" id="3.40.50.2000">
    <property type="entry name" value="Glycogen Phosphorylase B"/>
    <property type="match status" value="2"/>
</dbReference>
<evidence type="ECO:0000256" key="3">
    <source>
        <dbReference type="ARBA" id="ARBA00043995"/>
    </source>
</evidence>
<keyword evidence="1" id="KW-0328">Glycosyltransferase</keyword>
<evidence type="ECO:0000256" key="1">
    <source>
        <dbReference type="ARBA" id="ARBA00022676"/>
    </source>
</evidence>
<dbReference type="CDD" id="cd03789">
    <property type="entry name" value="GT9_LPS_heptosyltransferase"/>
    <property type="match status" value="1"/>
</dbReference>
<dbReference type="GO" id="GO:0009244">
    <property type="term" value="P:lipopolysaccharide core region biosynthetic process"/>
    <property type="evidence" value="ECO:0007669"/>
    <property type="project" value="TreeGrafter"/>
</dbReference>
<dbReference type="AlphaFoldDB" id="A0A4Z0FBA1"/>
<organism evidence="4 5">
    <name type="scientific">Candidatus Macondimonas diazotrophica</name>
    <dbReference type="NCBI Taxonomy" id="2305248"/>
    <lineage>
        <taxon>Bacteria</taxon>
        <taxon>Pseudomonadati</taxon>
        <taxon>Pseudomonadota</taxon>
        <taxon>Gammaproteobacteria</taxon>
        <taxon>Chromatiales</taxon>
        <taxon>Ectothiorhodospiraceae</taxon>
        <taxon>Candidatus Macondimonas</taxon>
    </lineage>
</organism>
<gene>
    <name evidence="4" type="ORF">E4680_04115</name>
</gene>
<keyword evidence="2 4" id="KW-0808">Transferase</keyword>
<dbReference type="PANTHER" id="PTHR30160">
    <property type="entry name" value="TETRAACYLDISACCHARIDE 4'-KINASE-RELATED"/>
    <property type="match status" value="1"/>
</dbReference>
<proteinExistence type="inferred from homology"/>
<comment type="caution">
    <text evidence="4">The sequence shown here is derived from an EMBL/GenBank/DDBJ whole genome shotgun (WGS) entry which is preliminary data.</text>
</comment>
<evidence type="ECO:0000313" key="4">
    <source>
        <dbReference type="EMBL" id="TFZ83245.1"/>
    </source>
</evidence>
<evidence type="ECO:0000313" key="5">
    <source>
        <dbReference type="Proteomes" id="UP000297890"/>
    </source>
</evidence>
<evidence type="ECO:0000256" key="2">
    <source>
        <dbReference type="ARBA" id="ARBA00022679"/>
    </source>
</evidence>
<dbReference type="OrthoDB" id="9781892at2"/>
<dbReference type="InterPro" id="IPR002201">
    <property type="entry name" value="Glyco_trans_9"/>
</dbReference>
<dbReference type="Pfam" id="PF01075">
    <property type="entry name" value="Glyco_transf_9"/>
    <property type="match status" value="1"/>
</dbReference>
<dbReference type="FunFam" id="3.40.50.2000:FF:000023">
    <property type="entry name" value="ADP-heptose--LPS heptosyltransferase II"/>
    <property type="match status" value="1"/>
</dbReference>